<keyword evidence="3" id="KW-1185">Reference proteome</keyword>
<dbReference type="EMBL" id="CP095855">
    <property type="protein sequence ID" value="UPK71891.1"/>
    <property type="molecule type" value="Genomic_DNA"/>
</dbReference>
<feature type="transmembrane region" description="Helical" evidence="1">
    <location>
        <begin position="72"/>
        <end position="92"/>
    </location>
</feature>
<feature type="transmembrane region" description="Helical" evidence="1">
    <location>
        <begin position="38"/>
        <end position="60"/>
    </location>
</feature>
<dbReference type="RefSeq" id="WP_247813996.1">
    <property type="nucleotide sequence ID" value="NZ_CP095855.1"/>
</dbReference>
<name>A0ABY4IAS9_CHIFI</name>
<proteinExistence type="predicted"/>
<gene>
    <name evidence="2" type="ORF">MYF79_11410</name>
</gene>
<evidence type="ECO:0000313" key="3">
    <source>
        <dbReference type="Proteomes" id="UP000830198"/>
    </source>
</evidence>
<sequence length="131" mass="14451">MFKRYFFTGLAAGILSGLAAFFYSRIYLAALEVSYGSIVSPASIFSASLFAGMLIALFSFCIDRLFKKEMEALTSLLLAGGTLVSIIIPFMISLPLDVDHPELFPGLVVPMQLFPVLAWFAFKPFFSNSRD</sequence>
<feature type="transmembrane region" description="Helical" evidence="1">
    <location>
        <begin position="5"/>
        <end position="26"/>
    </location>
</feature>
<feature type="transmembrane region" description="Helical" evidence="1">
    <location>
        <begin position="104"/>
        <end position="122"/>
    </location>
</feature>
<protein>
    <submittedName>
        <fullName evidence="2">DUF4407 domain-containing protein</fullName>
    </submittedName>
</protein>
<dbReference type="Proteomes" id="UP000830198">
    <property type="component" value="Chromosome"/>
</dbReference>
<keyword evidence="1" id="KW-1133">Transmembrane helix</keyword>
<keyword evidence="1" id="KW-0812">Transmembrane</keyword>
<evidence type="ECO:0000256" key="1">
    <source>
        <dbReference type="SAM" id="Phobius"/>
    </source>
</evidence>
<reference evidence="2 3" key="1">
    <citation type="submission" date="2022-04" db="EMBL/GenBank/DDBJ databases">
        <title>The arsenic-methylating capacity of Chitinophaga filiformis YT5 during chitin decomposition.</title>
        <authorList>
            <person name="Chen G."/>
            <person name="Liang Y."/>
        </authorList>
    </citation>
    <scope>NUCLEOTIDE SEQUENCE [LARGE SCALE GENOMIC DNA]</scope>
    <source>
        <strain evidence="2 3">YT5</strain>
    </source>
</reference>
<keyword evidence="1" id="KW-0472">Membrane</keyword>
<evidence type="ECO:0000313" key="2">
    <source>
        <dbReference type="EMBL" id="UPK71891.1"/>
    </source>
</evidence>
<accession>A0ABY4IAS9</accession>
<organism evidence="2 3">
    <name type="scientific">Chitinophaga filiformis</name>
    <name type="common">Myxococcus filiformis</name>
    <name type="synonym">Flexibacter filiformis</name>
    <dbReference type="NCBI Taxonomy" id="104663"/>
    <lineage>
        <taxon>Bacteria</taxon>
        <taxon>Pseudomonadati</taxon>
        <taxon>Bacteroidota</taxon>
        <taxon>Chitinophagia</taxon>
        <taxon>Chitinophagales</taxon>
        <taxon>Chitinophagaceae</taxon>
        <taxon>Chitinophaga</taxon>
    </lineage>
</organism>